<comment type="caution">
    <text evidence="2">The sequence shown here is derived from an EMBL/GenBank/DDBJ whole genome shotgun (WGS) entry which is preliminary data.</text>
</comment>
<gene>
    <name evidence="2" type="ORF">KZY68_03730</name>
</gene>
<proteinExistence type="predicted"/>
<accession>A0AAW4NM97</accession>
<dbReference type="AlphaFoldDB" id="A0AAW4NM97"/>
<dbReference type="Proteomes" id="UP001196873">
    <property type="component" value="Unassembled WGS sequence"/>
</dbReference>
<sequence>MRLRLLSLLSLFICIIVGAKAQSTTNEVVFVNDKDETITSHSTLVQDKVESALFDQEKKQMAMRLFIANKSNKEQKVKLSYTITNMEEGNLTVCTLGDCTSQQTTGVYQLGPSPLNASQKEELSIEHIFTSKGKCKVTLQLFFSEVQANGVITEKEGPQITVDFVPDDAGITALSLQEGSAFDVFNTKGMLLYKQLTTLTKLPKGVYIIKYKGKKGKLFTRKYIAS</sequence>
<feature type="signal peptide" evidence="1">
    <location>
        <begin position="1"/>
        <end position="21"/>
    </location>
</feature>
<organism evidence="2 3">
    <name type="scientific">Segatella salivae</name>
    <dbReference type="NCBI Taxonomy" id="228604"/>
    <lineage>
        <taxon>Bacteria</taxon>
        <taxon>Pseudomonadati</taxon>
        <taxon>Bacteroidota</taxon>
        <taxon>Bacteroidia</taxon>
        <taxon>Bacteroidales</taxon>
        <taxon>Prevotellaceae</taxon>
        <taxon>Segatella</taxon>
    </lineage>
</organism>
<protein>
    <submittedName>
        <fullName evidence="2">T9SS C-terminal target domain-containing protein</fullName>
    </submittedName>
</protein>
<evidence type="ECO:0000313" key="3">
    <source>
        <dbReference type="Proteomes" id="UP001196873"/>
    </source>
</evidence>
<dbReference type="EMBL" id="JAHXRF010000004">
    <property type="protein sequence ID" value="MBW4865147.1"/>
    <property type="molecule type" value="Genomic_DNA"/>
</dbReference>
<dbReference type="RefSeq" id="WP_219425814.1">
    <property type="nucleotide sequence ID" value="NZ_JAHXQY010000009.1"/>
</dbReference>
<feature type="chain" id="PRO_5043632896" evidence="1">
    <location>
        <begin position="22"/>
        <end position="226"/>
    </location>
</feature>
<keyword evidence="1" id="KW-0732">Signal</keyword>
<name>A0AAW4NM97_9BACT</name>
<evidence type="ECO:0000256" key="1">
    <source>
        <dbReference type="SAM" id="SignalP"/>
    </source>
</evidence>
<evidence type="ECO:0000313" key="2">
    <source>
        <dbReference type="EMBL" id="MBW4865147.1"/>
    </source>
</evidence>
<reference evidence="2" key="1">
    <citation type="submission" date="2021-07" db="EMBL/GenBank/DDBJ databases">
        <title>Genomic diversity and antimicrobial resistance of Prevotella spp. isolated from chronic lung disease airways.</title>
        <authorList>
            <person name="Webb K.A."/>
            <person name="Olagoke O.S."/>
            <person name="Baird T."/>
            <person name="Neill J."/>
            <person name="Pham A."/>
            <person name="Wells T.J."/>
            <person name="Ramsay K.A."/>
            <person name="Bell S.C."/>
            <person name="Sarovich D.S."/>
            <person name="Price E.P."/>
        </authorList>
    </citation>
    <scope>NUCLEOTIDE SEQUENCE</scope>
    <source>
        <strain evidence="2">SCHI0047.S.3</strain>
    </source>
</reference>